<keyword evidence="2" id="KW-0472">Membrane</keyword>
<evidence type="ECO:0008006" key="5">
    <source>
        <dbReference type="Google" id="ProtNLM"/>
    </source>
</evidence>
<keyword evidence="2" id="KW-0812">Transmembrane</keyword>
<proteinExistence type="predicted"/>
<feature type="coiled-coil region" evidence="1">
    <location>
        <begin position="25"/>
        <end position="84"/>
    </location>
</feature>
<keyword evidence="2" id="KW-1133">Transmembrane helix</keyword>
<dbReference type="Proteomes" id="UP000198508">
    <property type="component" value="Unassembled WGS sequence"/>
</dbReference>
<name>A0A1I0KAG2_9FIRM</name>
<organism evidence="3 4">
    <name type="scientific">Enterocloster lavalensis</name>
    <dbReference type="NCBI Taxonomy" id="460384"/>
    <lineage>
        <taxon>Bacteria</taxon>
        <taxon>Bacillati</taxon>
        <taxon>Bacillota</taxon>
        <taxon>Clostridia</taxon>
        <taxon>Lachnospirales</taxon>
        <taxon>Lachnospiraceae</taxon>
        <taxon>Enterocloster</taxon>
    </lineage>
</organism>
<sequence>MATDGSAGSLKFDTKINTEGFDAGMSTLTKAVEKLSSLIENLTNRMEGSFSGAGSAAQTAAQKVDTVAESARKAAAEMERLQKEKDATFRGTIENNVSSSVPEREGNYDVYGNDVDEIIRKQREFEAAARETTSTVTEGTEQQERSVVGLKDSMRLALEVFQRFPSTIKGAFEAAGDAASGATMKTRSLQDEIDRYTDALYYAERSGLGLGDKAYDEAYMGLERAKRKAEEYKKSLMGVDQNQDKAGKSAKKLGKNVKRLGNESQRAGRKMTMMSMLGRSVLFSMVFRGISMITNALAEGIGNLAQYSDEFNQDVSSMVSANTKLKNSFATASAPIIDVMAPALTSLINLLSEAVTWTGQLLAALSGKSTFVKAVDVEEDYGASLKDSNKELKEKDKLNKKLAFSFDDLIQAQQKSENNDYVGPTPDQMFETVEITDDIVTFADTVKGVLSGLFDPIKQSWEENGHYATEAAKTAFNSLKTLAGDVGASFMQVWKTEGYGKQITDDLLVTFGNLMLTVGNLADRFDEAWRSGDTGTSIMRHLGDIVQEITGFFREASESIKDWASKLDFSPLLRSFDTVLAKLTPIVNKVGSILLWLLNSIFLPLSKWALEKAVPVVLDLIAAGLSLLNSVLDALQPLANWLWEKFLKPLGEWTGEIIIAALEMIVGWLEKFSDWISQHQGAVENITLAVAAFFAAWKAAELVNGIANIISSFGGFLGIAQRMIGVLGNLDLKFLAIVAVIGSIIYLATQVAKAWDKMTPGEQLATKLIALAGAIALVVAAAAALAHDYSTLLIAGAIAAIAGFSIAGIASNANSRYSHSGGGGSFSAYSIPVMASYKMPRLATGTVVPPRAGEFAAILGDNNVDTEIVSPIPAMKQAFKEAIAEMGGIGGNQTLRADLIVDGTKFAQLVYKYNNRERQRVGVRMVTEG</sequence>
<feature type="transmembrane region" description="Helical" evidence="2">
    <location>
        <begin position="681"/>
        <end position="697"/>
    </location>
</feature>
<keyword evidence="1" id="KW-0175">Coiled coil</keyword>
<evidence type="ECO:0000256" key="2">
    <source>
        <dbReference type="SAM" id="Phobius"/>
    </source>
</evidence>
<accession>A0A1I0KAG2</accession>
<reference evidence="4" key="1">
    <citation type="submission" date="2016-10" db="EMBL/GenBank/DDBJ databases">
        <authorList>
            <person name="Varghese N."/>
            <person name="Submissions S."/>
        </authorList>
    </citation>
    <scope>NUCLEOTIDE SEQUENCE [LARGE SCALE GENOMIC DNA]</scope>
    <source>
        <strain evidence="4">NLAE-zl-G277</strain>
    </source>
</reference>
<evidence type="ECO:0000313" key="4">
    <source>
        <dbReference type="Proteomes" id="UP000198508"/>
    </source>
</evidence>
<protein>
    <recommendedName>
        <fullName evidence="5">Phage-related protein</fullName>
    </recommendedName>
</protein>
<dbReference type="STRING" id="460384.SAMN05216313_15421"/>
<evidence type="ECO:0000256" key="1">
    <source>
        <dbReference type="SAM" id="Coils"/>
    </source>
</evidence>
<evidence type="ECO:0000313" key="3">
    <source>
        <dbReference type="EMBL" id="SEU20414.1"/>
    </source>
</evidence>
<dbReference type="RefSeq" id="WP_242956529.1">
    <property type="nucleotide sequence ID" value="NZ_FOIM01000054.1"/>
</dbReference>
<gene>
    <name evidence="3" type="ORF">SAMN05216313_15421</name>
</gene>
<feature type="transmembrane region" description="Helical" evidence="2">
    <location>
        <begin position="732"/>
        <end position="752"/>
    </location>
</feature>
<feature type="transmembrane region" description="Helical" evidence="2">
    <location>
        <begin position="792"/>
        <end position="810"/>
    </location>
</feature>
<feature type="transmembrane region" description="Helical" evidence="2">
    <location>
        <begin position="703"/>
        <end position="720"/>
    </location>
</feature>
<feature type="transmembrane region" description="Helical" evidence="2">
    <location>
        <begin position="764"/>
        <end position="785"/>
    </location>
</feature>
<keyword evidence="4" id="KW-1185">Reference proteome</keyword>
<dbReference type="AlphaFoldDB" id="A0A1I0KAG2"/>
<dbReference type="EMBL" id="FOIM01000054">
    <property type="protein sequence ID" value="SEU20414.1"/>
    <property type="molecule type" value="Genomic_DNA"/>
</dbReference>